<keyword evidence="2" id="KW-0378">Hydrolase</keyword>
<dbReference type="CDD" id="cd18787">
    <property type="entry name" value="SF2_C_DEAD"/>
    <property type="match status" value="1"/>
</dbReference>
<evidence type="ECO:0000256" key="1">
    <source>
        <dbReference type="ARBA" id="ARBA00022741"/>
    </source>
</evidence>
<dbReference type="InterPro" id="IPR027417">
    <property type="entry name" value="P-loop_NTPase"/>
</dbReference>
<dbReference type="PANTHER" id="PTHR47959:SF14">
    <property type="entry name" value="DEAD-BOX ATP-DEPENDENT RNA HELICASE 28"/>
    <property type="match status" value="1"/>
</dbReference>
<evidence type="ECO:0000313" key="6">
    <source>
        <dbReference type="EMBL" id="KAK3222850.1"/>
    </source>
</evidence>
<evidence type="ECO:0000256" key="2">
    <source>
        <dbReference type="ARBA" id="ARBA00022801"/>
    </source>
</evidence>
<evidence type="ECO:0000259" key="5">
    <source>
        <dbReference type="PROSITE" id="PS51194"/>
    </source>
</evidence>
<keyword evidence="7" id="KW-1185">Reference proteome</keyword>
<accession>A0AAE0EDW0</accession>
<evidence type="ECO:0000256" key="4">
    <source>
        <dbReference type="ARBA" id="ARBA00022840"/>
    </source>
</evidence>
<dbReference type="SUPFAM" id="SSF52540">
    <property type="entry name" value="P-loop containing nucleoside triphosphate hydrolases"/>
    <property type="match status" value="1"/>
</dbReference>
<evidence type="ECO:0000313" key="7">
    <source>
        <dbReference type="Proteomes" id="UP001281410"/>
    </source>
</evidence>
<dbReference type="GO" id="GO:0003724">
    <property type="term" value="F:RNA helicase activity"/>
    <property type="evidence" value="ECO:0007669"/>
    <property type="project" value="TreeGrafter"/>
</dbReference>
<dbReference type="PANTHER" id="PTHR47959">
    <property type="entry name" value="ATP-DEPENDENT RNA HELICASE RHLE-RELATED"/>
    <property type="match status" value="1"/>
</dbReference>
<keyword evidence="4" id="KW-0067">ATP-binding</keyword>
<dbReference type="GO" id="GO:0005829">
    <property type="term" value="C:cytosol"/>
    <property type="evidence" value="ECO:0007669"/>
    <property type="project" value="TreeGrafter"/>
</dbReference>
<dbReference type="GO" id="GO:0016787">
    <property type="term" value="F:hydrolase activity"/>
    <property type="evidence" value="ECO:0007669"/>
    <property type="project" value="UniProtKB-KW"/>
</dbReference>
<dbReference type="Pfam" id="PF00271">
    <property type="entry name" value="Helicase_C"/>
    <property type="match status" value="1"/>
</dbReference>
<evidence type="ECO:0000256" key="3">
    <source>
        <dbReference type="ARBA" id="ARBA00022806"/>
    </source>
</evidence>
<protein>
    <recommendedName>
        <fullName evidence="5">Helicase C-terminal domain-containing protein</fullName>
    </recommendedName>
</protein>
<dbReference type="PROSITE" id="PS51194">
    <property type="entry name" value="HELICASE_CTER"/>
    <property type="match status" value="1"/>
</dbReference>
<comment type="caution">
    <text evidence="6">The sequence shown here is derived from an EMBL/GenBank/DDBJ whole genome shotgun (WGS) entry which is preliminary data.</text>
</comment>
<proteinExistence type="predicted"/>
<keyword evidence="3" id="KW-0347">Helicase</keyword>
<dbReference type="GO" id="GO:0005524">
    <property type="term" value="F:ATP binding"/>
    <property type="evidence" value="ECO:0007669"/>
    <property type="project" value="UniProtKB-KW"/>
</dbReference>
<dbReference type="InterPro" id="IPR001650">
    <property type="entry name" value="Helicase_C-like"/>
</dbReference>
<dbReference type="AlphaFoldDB" id="A0AAE0EDW0"/>
<dbReference type="Proteomes" id="UP001281410">
    <property type="component" value="Unassembled WGS sequence"/>
</dbReference>
<dbReference type="SMART" id="SM00490">
    <property type="entry name" value="HELICc"/>
    <property type="match status" value="1"/>
</dbReference>
<name>A0AAE0EDW0_9ROSI</name>
<sequence>MLFSATMTEQVDELITLSLTRPLRLSADPSAKRPSTLTDEVVRIRRIREVNQEAVLLSLCTKTFTSKVIIFSGTKQAALRLKILFGLAGLKATELHGNLTQAQRLDSLELFRKQQVEFLIATDVAAGGLDIIDVKTVINYSCP</sequence>
<keyword evidence="1" id="KW-0547">Nucleotide-binding</keyword>
<dbReference type="Gene3D" id="3.40.50.300">
    <property type="entry name" value="P-loop containing nucleotide triphosphate hydrolases"/>
    <property type="match status" value="1"/>
</dbReference>
<organism evidence="6 7">
    <name type="scientific">Dipteronia sinensis</name>
    <dbReference type="NCBI Taxonomy" id="43782"/>
    <lineage>
        <taxon>Eukaryota</taxon>
        <taxon>Viridiplantae</taxon>
        <taxon>Streptophyta</taxon>
        <taxon>Embryophyta</taxon>
        <taxon>Tracheophyta</taxon>
        <taxon>Spermatophyta</taxon>
        <taxon>Magnoliopsida</taxon>
        <taxon>eudicotyledons</taxon>
        <taxon>Gunneridae</taxon>
        <taxon>Pentapetalae</taxon>
        <taxon>rosids</taxon>
        <taxon>malvids</taxon>
        <taxon>Sapindales</taxon>
        <taxon>Sapindaceae</taxon>
        <taxon>Hippocastanoideae</taxon>
        <taxon>Acereae</taxon>
        <taxon>Dipteronia</taxon>
    </lineage>
</organism>
<dbReference type="EMBL" id="JANJYJ010000003">
    <property type="protein sequence ID" value="KAK3222850.1"/>
    <property type="molecule type" value="Genomic_DNA"/>
</dbReference>
<reference evidence="6" key="1">
    <citation type="journal article" date="2023" name="Plant J.">
        <title>Genome sequences and population genomics provide insights into the demographic history, inbreeding, and mutation load of two 'living fossil' tree species of Dipteronia.</title>
        <authorList>
            <person name="Feng Y."/>
            <person name="Comes H.P."/>
            <person name="Chen J."/>
            <person name="Zhu S."/>
            <person name="Lu R."/>
            <person name="Zhang X."/>
            <person name="Li P."/>
            <person name="Qiu J."/>
            <person name="Olsen K.M."/>
            <person name="Qiu Y."/>
        </authorList>
    </citation>
    <scope>NUCLEOTIDE SEQUENCE</scope>
    <source>
        <strain evidence="6">NBL</strain>
    </source>
</reference>
<feature type="domain" description="Helicase C-terminal" evidence="5">
    <location>
        <begin position="55"/>
        <end position="143"/>
    </location>
</feature>
<gene>
    <name evidence="6" type="ORF">Dsin_009875</name>
</gene>
<dbReference type="InterPro" id="IPR050079">
    <property type="entry name" value="DEAD_box_RNA_helicase"/>
</dbReference>